<reference evidence="3" key="1">
    <citation type="journal article" date="2019" name="Int. J. Syst. Evol. Microbiol.">
        <title>The Global Catalogue of Microorganisms (GCM) 10K type strain sequencing project: providing services to taxonomists for standard genome sequencing and annotation.</title>
        <authorList>
            <consortium name="The Broad Institute Genomics Platform"/>
            <consortium name="The Broad Institute Genome Sequencing Center for Infectious Disease"/>
            <person name="Wu L."/>
            <person name="Ma J."/>
        </authorList>
    </citation>
    <scope>NUCLEOTIDE SEQUENCE [LARGE SCALE GENOMIC DNA]</scope>
    <source>
        <strain evidence="3">JCM 17138</strain>
    </source>
</reference>
<evidence type="ECO:0000313" key="3">
    <source>
        <dbReference type="Proteomes" id="UP001501009"/>
    </source>
</evidence>
<proteinExistence type="predicted"/>
<evidence type="ECO:0000256" key="1">
    <source>
        <dbReference type="SAM" id="Phobius"/>
    </source>
</evidence>
<feature type="transmembrane region" description="Helical" evidence="1">
    <location>
        <begin position="288"/>
        <end position="312"/>
    </location>
</feature>
<dbReference type="EMBL" id="BAABDE010000005">
    <property type="protein sequence ID" value="GAA3776801.1"/>
    <property type="molecule type" value="Genomic_DNA"/>
</dbReference>
<comment type="caution">
    <text evidence="2">The sequence shown here is derived from an EMBL/GenBank/DDBJ whole genome shotgun (WGS) entry which is preliminary data.</text>
</comment>
<dbReference type="RefSeq" id="WP_275774546.1">
    <property type="nucleotide sequence ID" value="NZ_BAABDE010000005.1"/>
</dbReference>
<sequence>MPDLLAAALPVHGTVAGPALCAFRVVLGTALLWKITADHAFGMARFFDLRPKSLLRWRYEHDEMAVKLLLSPAAFKVFYAARAVAVLCLPAGVLVPLAAGVVAAWCMFEFTFDRKFNTLFLGMLCLPFVVATGTDAYLSLQSLLDASSPRAFLRPPATPHGTAPSWPQAAVVVLMFQVYWSSAWLKASSRQFTSGDALQKTFEQLAVVGAEARDGAPRDYYFPDWFTRRLATADPAVVARRWRLPSLAAIGVEAAVPLLLVFPVTWPAGVVAGVLMHTAFTTILPKRLVPFGLAAVGTYALFLPPHTFVTLIEALT</sequence>
<gene>
    <name evidence="2" type="ORF">GCM10022403_009460</name>
</gene>
<keyword evidence="3" id="KW-1185">Reference proteome</keyword>
<feature type="transmembrane region" description="Helical" evidence="1">
    <location>
        <begin position="93"/>
        <end position="112"/>
    </location>
</feature>
<evidence type="ECO:0000313" key="2">
    <source>
        <dbReference type="EMBL" id="GAA3776801.1"/>
    </source>
</evidence>
<keyword evidence="1" id="KW-0472">Membrane</keyword>
<accession>A0ABP7GX00</accession>
<keyword evidence="1" id="KW-0812">Transmembrane</keyword>
<name>A0ABP7GX00_9ACTN</name>
<keyword evidence="1" id="KW-1133">Transmembrane helix</keyword>
<feature type="transmembrane region" description="Helical" evidence="1">
    <location>
        <begin position="119"/>
        <end position="140"/>
    </location>
</feature>
<protein>
    <recommendedName>
        <fullName evidence="4">HTTM domain-containing protein</fullName>
    </recommendedName>
</protein>
<evidence type="ECO:0008006" key="4">
    <source>
        <dbReference type="Google" id="ProtNLM"/>
    </source>
</evidence>
<organism evidence="2 3">
    <name type="scientific">Streptomyces coacervatus</name>
    <dbReference type="NCBI Taxonomy" id="647381"/>
    <lineage>
        <taxon>Bacteria</taxon>
        <taxon>Bacillati</taxon>
        <taxon>Actinomycetota</taxon>
        <taxon>Actinomycetes</taxon>
        <taxon>Kitasatosporales</taxon>
        <taxon>Streptomycetaceae</taxon>
        <taxon>Streptomyces</taxon>
    </lineage>
</organism>
<dbReference type="Proteomes" id="UP001501009">
    <property type="component" value="Unassembled WGS sequence"/>
</dbReference>